<gene>
    <name evidence="19" type="primary">cyoA</name>
    <name evidence="19" type="ORF">SMD27_03865</name>
</gene>
<keyword evidence="6 16" id="KW-0812">Transmembrane</keyword>
<evidence type="ECO:0000256" key="6">
    <source>
        <dbReference type="ARBA" id="ARBA00022692"/>
    </source>
</evidence>
<feature type="transmembrane region" description="Helical" evidence="16">
    <location>
        <begin position="97"/>
        <end position="119"/>
    </location>
</feature>
<dbReference type="EMBL" id="JAXCLW010000001">
    <property type="protein sequence ID" value="MDY0881967.1"/>
    <property type="molecule type" value="Genomic_DNA"/>
</dbReference>
<dbReference type="CDD" id="cd04212">
    <property type="entry name" value="CuRO_UO_II"/>
    <property type="match status" value="1"/>
</dbReference>
<dbReference type="InterPro" id="IPR011759">
    <property type="entry name" value="Cyt_c_oxidase_su2_TM_dom"/>
</dbReference>
<evidence type="ECO:0000256" key="13">
    <source>
        <dbReference type="ARBA" id="ARBA00023288"/>
    </source>
</evidence>
<evidence type="ECO:0000256" key="3">
    <source>
        <dbReference type="ARBA" id="ARBA00022448"/>
    </source>
</evidence>
<dbReference type="SUPFAM" id="SSF49503">
    <property type="entry name" value="Cupredoxins"/>
    <property type="match status" value="1"/>
</dbReference>
<dbReference type="RefSeq" id="WP_320507006.1">
    <property type="nucleotide sequence ID" value="NZ_JAXCLW010000001.1"/>
</dbReference>
<feature type="transmembrane region" description="Helical" evidence="16">
    <location>
        <begin position="21"/>
        <end position="39"/>
    </location>
</feature>
<keyword evidence="10 14" id="KW-0560">Oxidoreductase</keyword>
<sequence length="313" mass="33719">MGGLQVSPGALACLCRSLTRGSFLGLLGLALSSCSGGVLDPAGPVGEGDAIILINATAIMLAIVIPTILLAFWMAWRYRASNPKAEYLPYWSYSGRIEAVVWSIPILTIMFIGGVIWIGSYKLDPFRPLPSKTPPLEVQVVSLDWKWLFIYPEQGIATVNQLVMPAGRPVRFSITSASVFNVFFVPRLGSMIYAMPAMISQLHLQADNPGELWGTSAQFSGDGFSDMQFQVKSLSAADFEAWADGLRASGPVLDKNAYESLLHQTQRVPPSTYRAVDPGLFQAVATQKIPPGPGPHPEVSPHAGREVSTGGKD</sequence>
<evidence type="ECO:0000256" key="14">
    <source>
        <dbReference type="PIRNR" id="PIRNR000292"/>
    </source>
</evidence>
<evidence type="ECO:0000256" key="2">
    <source>
        <dbReference type="ARBA" id="ARBA00007866"/>
    </source>
</evidence>
<evidence type="ECO:0000256" key="15">
    <source>
        <dbReference type="SAM" id="MobiDB-lite"/>
    </source>
</evidence>
<dbReference type="Proteomes" id="UP001279642">
    <property type="component" value="Unassembled WGS sequence"/>
</dbReference>
<evidence type="ECO:0000256" key="11">
    <source>
        <dbReference type="ARBA" id="ARBA00023136"/>
    </source>
</evidence>
<dbReference type="InterPro" id="IPR045187">
    <property type="entry name" value="CcO_II"/>
</dbReference>
<feature type="transmembrane region" description="Helical" evidence="16">
    <location>
        <begin position="51"/>
        <end position="76"/>
    </location>
</feature>
<dbReference type="InterPro" id="IPR010514">
    <property type="entry name" value="COX_ARM"/>
</dbReference>
<dbReference type="PANTHER" id="PTHR22888">
    <property type="entry name" value="CYTOCHROME C OXIDASE, SUBUNIT II"/>
    <property type="match status" value="1"/>
</dbReference>
<dbReference type="PIRSF" id="PIRSF000292">
    <property type="entry name" value="Ubi_od_II"/>
    <property type="match status" value="1"/>
</dbReference>
<organism evidence="19 20">
    <name type="scientific">Dongia soli</name>
    <dbReference type="NCBI Taxonomy" id="600628"/>
    <lineage>
        <taxon>Bacteria</taxon>
        <taxon>Pseudomonadati</taxon>
        <taxon>Pseudomonadota</taxon>
        <taxon>Alphaproteobacteria</taxon>
        <taxon>Rhodospirillales</taxon>
        <taxon>Dongiaceae</taxon>
        <taxon>Dongia</taxon>
    </lineage>
</organism>
<evidence type="ECO:0000256" key="9">
    <source>
        <dbReference type="ARBA" id="ARBA00022989"/>
    </source>
</evidence>
<keyword evidence="5 14" id="KW-0679">Respiratory chain</keyword>
<evidence type="ECO:0000256" key="8">
    <source>
        <dbReference type="ARBA" id="ARBA00022982"/>
    </source>
</evidence>
<accession>A0ABU5E6N6</accession>
<dbReference type="PANTHER" id="PTHR22888:SF18">
    <property type="entry name" value="CYTOCHROME BO(3) UBIQUINOL OXIDASE SUBUNIT 2"/>
    <property type="match status" value="1"/>
</dbReference>
<dbReference type="NCBIfam" id="TIGR01433">
    <property type="entry name" value="CyoA"/>
    <property type="match status" value="1"/>
</dbReference>
<dbReference type="Pfam" id="PF06481">
    <property type="entry name" value="COX_ARM"/>
    <property type="match status" value="1"/>
</dbReference>
<evidence type="ECO:0000256" key="4">
    <source>
        <dbReference type="ARBA" id="ARBA00022475"/>
    </source>
</evidence>
<keyword evidence="11 14" id="KW-0472">Membrane</keyword>
<protein>
    <recommendedName>
        <fullName evidence="14">Ubiquinol oxidase subunit 2</fullName>
    </recommendedName>
</protein>
<evidence type="ECO:0000256" key="1">
    <source>
        <dbReference type="ARBA" id="ARBA00004651"/>
    </source>
</evidence>
<dbReference type="PROSITE" id="PS50857">
    <property type="entry name" value="COX2_CUA"/>
    <property type="match status" value="1"/>
</dbReference>
<dbReference type="InterPro" id="IPR034227">
    <property type="entry name" value="CuRO_UO_II"/>
</dbReference>
<feature type="region of interest" description="Disordered" evidence="15">
    <location>
        <begin position="286"/>
        <end position="313"/>
    </location>
</feature>
<dbReference type="PROSITE" id="PS50999">
    <property type="entry name" value="COX2_TM"/>
    <property type="match status" value="1"/>
</dbReference>
<feature type="domain" description="Cytochrome oxidase subunit II transmembrane region profile" evidence="18">
    <location>
        <begin position="30"/>
        <end position="127"/>
    </location>
</feature>
<evidence type="ECO:0000259" key="17">
    <source>
        <dbReference type="PROSITE" id="PS50857"/>
    </source>
</evidence>
<keyword evidence="4 14" id="KW-1003">Cell membrane</keyword>
<keyword evidence="12" id="KW-0564">Palmitate</keyword>
<keyword evidence="20" id="KW-1185">Reference proteome</keyword>
<keyword evidence="13" id="KW-0449">Lipoprotein</keyword>
<keyword evidence="8 14" id="KW-0249">Electron transport</keyword>
<keyword evidence="7" id="KW-0732">Signal</keyword>
<proteinExistence type="inferred from homology"/>
<evidence type="ECO:0000256" key="12">
    <source>
        <dbReference type="ARBA" id="ARBA00023139"/>
    </source>
</evidence>
<dbReference type="InterPro" id="IPR036257">
    <property type="entry name" value="Cyt_c_oxidase_su2_TM_sf"/>
</dbReference>
<evidence type="ECO:0000256" key="7">
    <source>
        <dbReference type="ARBA" id="ARBA00022729"/>
    </source>
</evidence>
<evidence type="ECO:0000259" key="18">
    <source>
        <dbReference type="PROSITE" id="PS50999"/>
    </source>
</evidence>
<reference evidence="19 20" key="1">
    <citation type="journal article" date="2016" name="Antonie Van Leeuwenhoek">
        <title>Dongia soli sp. nov., isolated from soil from Dokdo, Korea.</title>
        <authorList>
            <person name="Kim D.U."/>
            <person name="Lee H."/>
            <person name="Kim H."/>
            <person name="Kim S.G."/>
            <person name="Ka J.O."/>
        </authorList>
    </citation>
    <scope>NUCLEOTIDE SEQUENCE [LARGE SCALE GENOMIC DNA]</scope>
    <source>
        <strain evidence="19 20">D78</strain>
    </source>
</reference>
<dbReference type="SUPFAM" id="SSF81464">
    <property type="entry name" value="Cytochrome c oxidase subunit II-like, transmembrane region"/>
    <property type="match status" value="1"/>
</dbReference>
<keyword evidence="9 16" id="KW-1133">Transmembrane helix</keyword>
<dbReference type="Pfam" id="PF00116">
    <property type="entry name" value="COX2"/>
    <property type="match status" value="1"/>
</dbReference>
<evidence type="ECO:0000313" key="19">
    <source>
        <dbReference type="EMBL" id="MDY0881967.1"/>
    </source>
</evidence>
<dbReference type="Gene3D" id="2.60.40.420">
    <property type="entry name" value="Cupredoxins - blue copper proteins"/>
    <property type="match status" value="1"/>
</dbReference>
<dbReference type="PRINTS" id="PR01166">
    <property type="entry name" value="CYCOXIDASEII"/>
</dbReference>
<dbReference type="InterPro" id="IPR002429">
    <property type="entry name" value="CcO_II-like_C"/>
</dbReference>
<dbReference type="InterPro" id="IPR006333">
    <property type="entry name" value="Cyt_o_ubiquinol_oxidase_su2"/>
</dbReference>
<evidence type="ECO:0000256" key="16">
    <source>
        <dbReference type="SAM" id="Phobius"/>
    </source>
</evidence>
<keyword evidence="3 14" id="KW-0813">Transport</keyword>
<feature type="domain" description="Cytochrome oxidase subunit II copper A binding" evidence="17">
    <location>
        <begin position="133"/>
        <end position="245"/>
    </location>
</feature>
<comment type="similarity">
    <text evidence="2 14">Belongs to the cytochrome c oxidase subunit 2 family.</text>
</comment>
<name>A0ABU5E6N6_9PROT</name>
<dbReference type="Gene3D" id="1.10.287.90">
    <property type="match status" value="1"/>
</dbReference>
<evidence type="ECO:0000256" key="10">
    <source>
        <dbReference type="ARBA" id="ARBA00023002"/>
    </source>
</evidence>
<evidence type="ECO:0000256" key="5">
    <source>
        <dbReference type="ARBA" id="ARBA00022660"/>
    </source>
</evidence>
<comment type="subcellular location">
    <subcellularLocation>
        <location evidence="1">Cell membrane</location>
        <topology evidence="1">Multi-pass membrane protein</topology>
    </subcellularLocation>
</comment>
<comment type="caution">
    <text evidence="19">The sequence shown here is derived from an EMBL/GenBank/DDBJ whole genome shotgun (WGS) entry which is preliminary data.</text>
</comment>
<evidence type="ECO:0000313" key="20">
    <source>
        <dbReference type="Proteomes" id="UP001279642"/>
    </source>
</evidence>
<dbReference type="InterPro" id="IPR008972">
    <property type="entry name" value="Cupredoxin"/>
</dbReference>